<sequence length="1176" mass="131370">MSCGSSEYNADASAVRTALATLAAPNPTLGSCGVVEFYITCNPPLLPLGVKRIIESAQSACQGKLLEILYEPEIPWFKCITVTEYQSRVSDIIQHLLHKLLKKEVRPLDFNVVDTDVREGTFHPDVVSRETTEPLIIPWVVFKSLGSDIYQDFEEYRFPTILGQLPFKTAWRGLQNSTGVSIDTLLSVFSRVSKSENAPNNVVDFAFHTNCEMSHNLRENLLYIGSWQSMDLVDRAVRRLQTILNLLASKPKVSSHLVLLEGPAATKLTYRWMSHVGLVKATFAVRSGSLAIAEEYKYLSNAAVIRTHTRDRTGRWITDNTVYPLKDTRQLEVGQTFNAFKGYILPTKKKNAKVQVVHDWKYPKDQAIPASAETRASSAFRGPVQNSQSVLNDSVVDDNLEPTSPVSVNNGYRVAQNQELPNDQKLLSSPKLQDVDTFVRSTQRLAITENEYSHILEPSTTTGAVSGLEELENAIQYPFAASDCDQEDLLIFLSDSDEEVPCEDEMLGSAVQSTIADLQEVNKDIIRFERFERSDDLIWLDDESQTQQSPSKPDSLDIAYEGSPYTSLQSCEPSELGTETETEIATIVTESNPLEVQDHAAAHFYTGGMAQFGLMDAREHNSENVSTKAQKHVQMGISTSDLVELAGTEAHDVGDLVDFGLLEEKPKEFFQTMNQRGGRSITNSSQRTRSPRRAGLNAHEGPASRNQNARSPSTTPRESRVDAEFDSNFPALGAAPKSPKQTKQTKPQLRYADAARYPNAPSQRPPRLANANAGPSRPHPTPLVESAASSSKAGESSKEPKLEDCSKNDWDVPQGKSDVLRDAENQLKKMSQILELASGYVSLEVVFGRIYIKQMAPSFVNHTGSGPAFATKDVTNLLNGENFRQDRIGFSPILSTSEGDANILVSITPPGETPWNLFEKETWYDFQCTYFGPRGEESIIIELNAQKFQYRVRGPRHEIFAIHLHCPQRAWDMKARGVRSRALEPEYALKSYVESLIDEMEILANDKGDVTIQYPDYNGARELEAVTMRRVARYCHGKKKDHSVLTITMSYSMEESLSSGRRGAGAVRVFACPKTSLNSAFPQKYFEASLTSSRLRHHFNQNVNLEYGDKTTWNTDQLEAESVFEDMLRPAFGMISHMDHIGSSNDTMRGVTDQDAFHESLVEVDVKKKNKKWAFW</sequence>
<feature type="region of interest" description="Disordered" evidence="1">
    <location>
        <begin position="671"/>
        <end position="721"/>
    </location>
</feature>
<dbReference type="EMBL" id="LVVK01000019">
    <property type="protein sequence ID" value="OPB39215.1"/>
    <property type="molecule type" value="Genomic_DNA"/>
</dbReference>
<organism evidence="2 3">
    <name type="scientific">Trichoderma guizhouense</name>
    <dbReference type="NCBI Taxonomy" id="1491466"/>
    <lineage>
        <taxon>Eukaryota</taxon>
        <taxon>Fungi</taxon>
        <taxon>Dikarya</taxon>
        <taxon>Ascomycota</taxon>
        <taxon>Pezizomycotina</taxon>
        <taxon>Sordariomycetes</taxon>
        <taxon>Hypocreomycetidae</taxon>
        <taxon>Hypocreales</taxon>
        <taxon>Hypocreaceae</taxon>
        <taxon>Trichoderma</taxon>
    </lineage>
</organism>
<feature type="region of interest" description="Disordered" evidence="1">
    <location>
        <begin position="756"/>
        <end position="815"/>
    </location>
</feature>
<accession>A0A1T3CE21</accession>
<proteinExistence type="predicted"/>
<feature type="compositionally biased region" description="Polar residues" evidence="1">
    <location>
        <begin position="704"/>
        <end position="716"/>
    </location>
</feature>
<feature type="region of interest" description="Disordered" evidence="1">
    <location>
        <begin position="729"/>
        <end position="748"/>
    </location>
</feature>
<dbReference type="OrthoDB" id="3439512at2759"/>
<gene>
    <name evidence="2" type="ORF">A0O28_0049210</name>
</gene>
<dbReference type="AlphaFoldDB" id="A0A1T3CE21"/>
<name>A0A1T3CE21_9HYPO</name>
<keyword evidence="3" id="KW-1185">Reference proteome</keyword>
<feature type="compositionally biased region" description="Basic and acidic residues" evidence="1">
    <location>
        <begin position="795"/>
        <end position="810"/>
    </location>
</feature>
<dbReference type="Proteomes" id="UP000191004">
    <property type="component" value="Unassembled WGS sequence"/>
</dbReference>
<feature type="compositionally biased region" description="Low complexity" evidence="1">
    <location>
        <begin position="785"/>
        <end position="794"/>
    </location>
</feature>
<comment type="caution">
    <text evidence="2">The sequence shown here is derived from an EMBL/GenBank/DDBJ whole genome shotgun (WGS) entry which is preliminary data.</text>
</comment>
<reference evidence="2 3" key="1">
    <citation type="submission" date="2016-04" db="EMBL/GenBank/DDBJ databases">
        <title>Multiple horizontal gene transfer events from other fungi enriched the ability of the initially mycotrophic fungus Trichoderma (Ascomycota) to feed on dead plant biomass.</title>
        <authorList>
            <person name="Atanasova L."/>
            <person name="Chenthamara K."/>
            <person name="Zhang J."/>
            <person name="Grujic M."/>
            <person name="Henrissat B."/>
            <person name="Kuo A."/>
            <person name="Aertz A."/>
            <person name="Salamov A."/>
            <person name="Lipzen A."/>
            <person name="Labutti K."/>
            <person name="Barry K."/>
            <person name="Miao Y."/>
            <person name="Rahimi M.J."/>
            <person name="Shen Q."/>
            <person name="Grigoriev I.V."/>
            <person name="Kubicek C.P."/>
            <person name="Druzhinina I.S."/>
        </authorList>
    </citation>
    <scope>NUCLEOTIDE SEQUENCE [LARGE SCALE GENOMIC DNA]</scope>
    <source>
        <strain evidence="2 3">NJAU 4742</strain>
    </source>
</reference>
<feature type="compositionally biased region" description="Low complexity" evidence="1">
    <location>
        <begin position="736"/>
        <end position="748"/>
    </location>
</feature>
<protein>
    <submittedName>
        <fullName evidence="2">Uncharacterized protein</fullName>
    </submittedName>
</protein>
<evidence type="ECO:0000256" key="1">
    <source>
        <dbReference type="SAM" id="MobiDB-lite"/>
    </source>
</evidence>
<evidence type="ECO:0000313" key="3">
    <source>
        <dbReference type="Proteomes" id="UP000191004"/>
    </source>
</evidence>
<feature type="compositionally biased region" description="Polar residues" evidence="1">
    <location>
        <begin position="671"/>
        <end position="688"/>
    </location>
</feature>
<evidence type="ECO:0000313" key="2">
    <source>
        <dbReference type="EMBL" id="OPB39215.1"/>
    </source>
</evidence>